<dbReference type="InterPro" id="IPR032781">
    <property type="entry name" value="ABC_tran_Xtn"/>
</dbReference>
<evidence type="ECO:0000313" key="6">
    <source>
        <dbReference type="EMBL" id="MDP9801521.1"/>
    </source>
</evidence>
<feature type="domain" description="ABC transporter" evidence="5">
    <location>
        <begin position="3"/>
        <end position="238"/>
    </location>
</feature>
<evidence type="ECO:0000256" key="3">
    <source>
        <dbReference type="ARBA" id="ARBA00022840"/>
    </source>
</evidence>
<dbReference type="PROSITE" id="PS50893">
    <property type="entry name" value="ABC_TRANSPORTER_2"/>
    <property type="match status" value="1"/>
</dbReference>
<evidence type="ECO:0000313" key="7">
    <source>
        <dbReference type="Proteomes" id="UP001235966"/>
    </source>
</evidence>
<name>A0ABT9NCT4_9ACTO</name>
<dbReference type="SMART" id="SM00382">
    <property type="entry name" value="AAA"/>
    <property type="match status" value="2"/>
</dbReference>
<keyword evidence="2" id="KW-0547">Nucleotide-binding</keyword>
<dbReference type="Proteomes" id="UP001235966">
    <property type="component" value="Unassembled WGS sequence"/>
</dbReference>
<dbReference type="Pfam" id="PF00005">
    <property type="entry name" value="ABC_tran"/>
    <property type="match status" value="2"/>
</dbReference>
<feature type="coiled-coil region" evidence="4">
    <location>
        <begin position="238"/>
        <end position="272"/>
    </location>
</feature>
<evidence type="ECO:0000259" key="5">
    <source>
        <dbReference type="PROSITE" id="PS50893"/>
    </source>
</evidence>
<dbReference type="RefSeq" id="WP_307014759.1">
    <property type="nucleotide sequence ID" value="NZ_JAUSQW010000001.1"/>
</dbReference>
<feature type="coiled-coil region" evidence="4">
    <location>
        <begin position="299"/>
        <end position="326"/>
    </location>
</feature>
<organism evidence="6 7">
    <name type="scientific">Arcanobacterium wilhelmae</name>
    <dbReference type="NCBI Taxonomy" id="1803177"/>
    <lineage>
        <taxon>Bacteria</taxon>
        <taxon>Bacillati</taxon>
        <taxon>Actinomycetota</taxon>
        <taxon>Actinomycetes</taxon>
        <taxon>Actinomycetales</taxon>
        <taxon>Actinomycetaceae</taxon>
        <taxon>Arcanobacterium</taxon>
    </lineage>
</organism>
<dbReference type="EMBL" id="JAUSQW010000001">
    <property type="protein sequence ID" value="MDP9801521.1"/>
    <property type="molecule type" value="Genomic_DNA"/>
</dbReference>
<gene>
    <name evidence="6" type="ORF">J2S49_001597</name>
</gene>
<dbReference type="SUPFAM" id="SSF52540">
    <property type="entry name" value="P-loop containing nucleoside triphosphate hydrolases"/>
    <property type="match status" value="2"/>
</dbReference>
<keyword evidence="4" id="KW-0175">Coiled coil</keyword>
<evidence type="ECO:0000256" key="1">
    <source>
        <dbReference type="ARBA" id="ARBA00022737"/>
    </source>
</evidence>
<dbReference type="InterPro" id="IPR050611">
    <property type="entry name" value="ABCF"/>
</dbReference>
<keyword evidence="1" id="KW-0677">Repeat</keyword>
<dbReference type="Pfam" id="PF12848">
    <property type="entry name" value="ABC_tran_Xtn"/>
    <property type="match status" value="1"/>
</dbReference>
<evidence type="ECO:0000256" key="2">
    <source>
        <dbReference type="ARBA" id="ARBA00022741"/>
    </source>
</evidence>
<dbReference type="InterPro" id="IPR003439">
    <property type="entry name" value="ABC_transporter-like_ATP-bd"/>
</dbReference>
<dbReference type="Gene3D" id="3.40.50.300">
    <property type="entry name" value="P-loop containing nucleotide triphosphate hydrolases"/>
    <property type="match status" value="2"/>
</dbReference>
<accession>A0ABT9NCT4</accession>
<proteinExistence type="predicted"/>
<sequence length="515" mass="55822">MSISFSSVCFSYSPDERPILANASFSLTERRIGVVGRNGSGKSTILKLINGALAPQSGSISAPPTVTLTQRIATSPHSTVAEILGIDRTLLALQRIEAGSVNPTDFDDVGDDWDIEARALALVSETLPSLSLDNVLSREARTLSGGELVRLGVAGLKLSRRRVALLDEPTNNLDRPSRETLIEAINNWSGQVVVASHDTELLHHVDTIVEVHQGNAVVYGGNWDHYVEQREAMREATLRNVTDTQSALNAERKDLEQIRARTAHEAARAKAKFTAVKGGPKLSDPTAKRAAEARRAGRVKAAAAKVIEAREQLKRAEEDVREYESIRIPIVDPDVPRSKVLAELTFGDVAVTVGGGDRWQIAGDNGVGKTTVLREALARATARIGYVDQQLELPAGTVFDAVSTSAPGRLKHNTYEILAAFRLHGDTVKRDVSTLSGGERFRVCLARLLMADPPPEAVFLDEPTNNLDIDSVDQLVNALASYRGAVVVVSHDQHFIDRIGIERVLTLHKDGTATF</sequence>
<dbReference type="PANTHER" id="PTHR19211:SF6">
    <property type="entry name" value="BLL7188 PROTEIN"/>
    <property type="match status" value="1"/>
</dbReference>
<dbReference type="InterPro" id="IPR003593">
    <property type="entry name" value="AAA+_ATPase"/>
</dbReference>
<dbReference type="PANTHER" id="PTHR19211">
    <property type="entry name" value="ATP-BINDING TRANSPORT PROTEIN-RELATED"/>
    <property type="match status" value="1"/>
</dbReference>
<comment type="caution">
    <text evidence="6">The sequence shown here is derived from an EMBL/GenBank/DDBJ whole genome shotgun (WGS) entry which is preliminary data.</text>
</comment>
<reference evidence="6 7" key="1">
    <citation type="submission" date="2023-07" db="EMBL/GenBank/DDBJ databases">
        <title>Sequencing the genomes of 1000 actinobacteria strains.</title>
        <authorList>
            <person name="Klenk H.-P."/>
        </authorList>
    </citation>
    <scope>NUCLEOTIDE SEQUENCE [LARGE SCALE GENOMIC DNA]</scope>
    <source>
        <strain evidence="6 7">DSM 102162</strain>
    </source>
</reference>
<protein>
    <submittedName>
        <fullName evidence="6">ATPase subunit of ABC transporter with duplicated ATPase domains</fullName>
    </submittedName>
</protein>
<keyword evidence="7" id="KW-1185">Reference proteome</keyword>
<evidence type="ECO:0000256" key="4">
    <source>
        <dbReference type="SAM" id="Coils"/>
    </source>
</evidence>
<dbReference type="InterPro" id="IPR027417">
    <property type="entry name" value="P-loop_NTPase"/>
</dbReference>
<keyword evidence="3" id="KW-0067">ATP-binding</keyword>